<feature type="region of interest" description="Disordered" evidence="1">
    <location>
        <begin position="196"/>
        <end position="217"/>
    </location>
</feature>
<dbReference type="Proteomes" id="UP000265631">
    <property type="component" value="Unassembled WGS sequence"/>
</dbReference>
<evidence type="ECO:0000256" key="1">
    <source>
        <dbReference type="SAM" id="MobiDB-lite"/>
    </source>
</evidence>
<evidence type="ECO:0000313" key="3">
    <source>
        <dbReference type="Proteomes" id="UP000265631"/>
    </source>
</evidence>
<reference evidence="2 3" key="1">
    <citation type="journal article" date="2018" name="PLoS Pathog.">
        <title>Evolution of structural diversity of trichothecenes, a family of toxins produced by plant pathogenic and entomopathogenic fungi.</title>
        <authorList>
            <person name="Proctor R.H."/>
            <person name="McCormick S.P."/>
            <person name="Kim H.S."/>
            <person name="Cardoza R.E."/>
            <person name="Stanley A.M."/>
            <person name="Lindo L."/>
            <person name="Kelly A."/>
            <person name="Brown D.W."/>
            <person name="Lee T."/>
            <person name="Vaughan M.M."/>
            <person name="Alexander N.J."/>
            <person name="Busman M."/>
            <person name="Gutierrez S."/>
        </authorList>
    </citation>
    <scope>NUCLEOTIDE SEQUENCE [LARGE SCALE GENOMIC DNA]</scope>
    <source>
        <strain evidence="2 3">NRRL 13405</strain>
    </source>
</reference>
<dbReference type="AlphaFoldDB" id="A0A395MAD8"/>
<dbReference type="EMBL" id="PXXK01000397">
    <property type="protein sequence ID" value="RFN44796.1"/>
    <property type="molecule type" value="Genomic_DNA"/>
</dbReference>
<dbReference type="CDD" id="cd00303">
    <property type="entry name" value="retropepsin_like"/>
    <property type="match status" value="1"/>
</dbReference>
<gene>
    <name evidence="2" type="ORF">FIE12Z_10990</name>
</gene>
<organism evidence="2 3">
    <name type="scientific">Fusarium flagelliforme</name>
    <dbReference type="NCBI Taxonomy" id="2675880"/>
    <lineage>
        <taxon>Eukaryota</taxon>
        <taxon>Fungi</taxon>
        <taxon>Dikarya</taxon>
        <taxon>Ascomycota</taxon>
        <taxon>Pezizomycotina</taxon>
        <taxon>Sordariomycetes</taxon>
        <taxon>Hypocreomycetidae</taxon>
        <taxon>Hypocreales</taxon>
        <taxon>Nectriaceae</taxon>
        <taxon>Fusarium</taxon>
        <taxon>Fusarium incarnatum-equiseti species complex</taxon>
    </lineage>
</organism>
<sequence length="232" mass="26592">MKTSLRTEQHFLKLGIAIAQVLYENDEDDINADPAGTSSTKPSSSSKRKTQAAFAADVQELMTNDFTRSLVVIIHTKNEDGILVPQFVPVRSKYDTGSDENFVSAEILNKNGIDPTLITTIPEENRKKRELHMLNNFTFIPKQEVRLSWHKHNDMRQREDVFIIVEDAPFDVLICSKLWKVDSVKTGLFLFGRNKSKAEKREQKERAEKEERDAQTMIKEQLEEAEKLVARG</sequence>
<protein>
    <submittedName>
        <fullName evidence="2">Uncharacterized protein</fullName>
    </submittedName>
</protein>
<accession>A0A395MAD8</accession>
<keyword evidence="3" id="KW-1185">Reference proteome</keyword>
<evidence type="ECO:0000313" key="2">
    <source>
        <dbReference type="EMBL" id="RFN44796.1"/>
    </source>
</evidence>
<comment type="caution">
    <text evidence="2">The sequence shown here is derived from an EMBL/GenBank/DDBJ whole genome shotgun (WGS) entry which is preliminary data.</text>
</comment>
<proteinExistence type="predicted"/>
<name>A0A395MAD8_9HYPO</name>